<comment type="caution">
    <text evidence="3">The sequence shown here is derived from an EMBL/GenBank/DDBJ whole genome shotgun (WGS) entry which is preliminary data.</text>
</comment>
<dbReference type="InterPro" id="IPR036397">
    <property type="entry name" value="RNaseH_sf"/>
</dbReference>
<dbReference type="InterPro" id="IPR006600">
    <property type="entry name" value="HTH_CenpB_DNA-bd_dom"/>
</dbReference>
<dbReference type="Pfam" id="PF03184">
    <property type="entry name" value="DDE_1"/>
    <property type="match status" value="1"/>
</dbReference>
<dbReference type="EMBL" id="CAKLBY020000216">
    <property type="protein sequence ID" value="CAK7934658.1"/>
    <property type="molecule type" value="Genomic_DNA"/>
</dbReference>
<dbReference type="Pfam" id="PF03221">
    <property type="entry name" value="HTH_Tnp_Tc5"/>
    <property type="match status" value="1"/>
</dbReference>
<dbReference type="Gene3D" id="1.10.10.60">
    <property type="entry name" value="Homeodomain-like"/>
    <property type="match status" value="2"/>
</dbReference>
<dbReference type="AlphaFoldDB" id="A0AAV1ULR6"/>
<dbReference type="SMART" id="SM00674">
    <property type="entry name" value="CENPB"/>
    <property type="match status" value="1"/>
</dbReference>
<proteinExistence type="predicted"/>
<evidence type="ECO:0000313" key="4">
    <source>
        <dbReference type="Proteomes" id="UP001162060"/>
    </source>
</evidence>
<dbReference type="PROSITE" id="PS51253">
    <property type="entry name" value="HTH_CENPB"/>
    <property type="match status" value="1"/>
</dbReference>
<dbReference type="GO" id="GO:0003677">
    <property type="term" value="F:DNA binding"/>
    <property type="evidence" value="ECO:0007669"/>
    <property type="project" value="UniProtKB-KW"/>
</dbReference>
<dbReference type="GO" id="GO:0005634">
    <property type="term" value="C:nucleus"/>
    <property type="evidence" value="ECO:0007669"/>
    <property type="project" value="TreeGrafter"/>
</dbReference>
<sequence length="507" mass="56838">MSQIRLTNEQKLRICKHQDANPRITQTALAAWTKDAFDLQKALSQAVISKIIKKRKELEAMDTTDLSAKRPRTVQHPAVEEAVAFWVLQCQHRGVALTGDLIRAKAQTFAGSMGVSEENISFSHGWLHKFQQRHKLRAVRIHGESGSADMGALEEALPHLKAVVAGYAPCDVYNMDETGLFYSMTPDKTIAQKEVEGFKKDKTRITVALTANADGSDKLPPFFIGHAKKPRCFEHKTAERLGFLYRNNKKAWMTGILFQEWLGDVDKSMKQKDRKILLLMDNAPSHIVADLELTNITVQVLPPNTTSKVQPMDAGIIAAFKRHYRRLHLQNSLDRDERGETNLYKVDQLTAMRWSLAAWSEISSATIANCFRHTGLMDGPALPTVEEQRVEQDLVSALERLPLRNPMSIASLLNPAEEEETAHAELTDAEIIKLVEDPYGEEEGAAEAEEEVEKHSKAEKLASLSLSIALLDLSQESHRIAHRTLRQVQADLRSASTTQATLDSWLK</sequence>
<accession>A0AAV1ULR6</accession>
<dbReference type="PANTHER" id="PTHR19303">
    <property type="entry name" value="TRANSPOSON"/>
    <property type="match status" value="1"/>
</dbReference>
<dbReference type="InterPro" id="IPR004875">
    <property type="entry name" value="DDE_SF_endonuclease_dom"/>
</dbReference>
<name>A0AAV1ULR6_9STRA</name>
<organism evidence="3 4">
    <name type="scientific">Peronospora matthiolae</name>
    <dbReference type="NCBI Taxonomy" id="2874970"/>
    <lineage>
        <taxon>Eukaryota</taxon>
        <taxon>Sar</taxon>
        <taxon>Stramenopiles</taxon>
        <taxon>Oomycota</taxon>
        <taxon>Peronosporomycetes</taxon>
        <taxon>Peronosporales</taxon>
        <taxon>Peronosporaceae</taxon>
        <taxon>Peronospora</taxon>
    </lineage>
</organism>
<feature type="domain" description="HTH CENPB-type" evidence="2">
    <location>
        <begin position="67"/>
        <end position="140"/>
    </location>
</feature>
<gene>
    <name evidence="3" type="ORF">PM001_LOCUS19808</name>
</gene>
<protein>
    <recommendedName>
        <fullName evidence="2">HTH CENPB-type domain-containing protein</fullName>
    </recommendedName>
</protein>
<evidence type="ECO:0000256" key="1">
    <source>
        <dbReference type="ARBA" id="ARBA00023125"/>
    </source>
</evidence>
<reference evidence="3" key="1">
    <citation type="submission" date="2024-01" db="EMBL/GenBank/DDBJ databases">
        <authorList>
            <person name="Webb A."/>
        </authorList>
    </citation>
    <scope>NUCLEOTIDE SEQUENCE</scope>
    <source>
        <strain evidence="3">Pm1</strain>
    </source>
</reference>
<dbReference type="PANTHER" id="PTHR19303:SF73">
    <property type="entry name" value="PROTEIN PDC2"/>
    <property type="match status" value="1"/>
</dbReference>
<dbReference type="Proteomes" id="UP001162060">
    <property type="component" value="Unassembled WGS sequence"/>
</dbReference>
<dbReference type="Gene3D" id="3.30.420.10">
    <property type="entry name" value="Ribonuclease H-like superfamily/Ribonuclease H"/>
    <property type="match status" value="1"/>
</dbReference>
<evidence type="ECO:0000313" key="3">
    <source>
        <dbReference type="EMBL" id="CAK7934658.1"/>
    </source>
</evidence>
<evidence type="ECO:0000259" key="2">
    <source>
        <dbReference type="PROSITE" id="PS51253"/>
    </source>
</evidence>
<keyword evidence="1" id="KW-0238">DNA-binding</keyword>
<dbReference type="InterPro" id="IPR009057">
    <property type="entry name" value="Homeodomain-like_sf"/>
</dbReference>
<dbReference type="InterPro" id="IPR050863">
    <property type="entry name" value="CenT-Element_Derived"/>
</dbReference>
<dbReference type="SUPFAM" id="SSF46689">
    <property type="entry name" value="Homeodomain-like"/>
    <property type="match status" value="1"/>
</dbReference>